<dbReference type="Pfam" id="PF12019">
    <property type="entry name" value="GspH"/>
    <property type="match status" value="1"/>
</dbReference>
<dbReference type="InterPro" id="IPR045584">
    <property type="entry name" value="Pilin-like"/>
</dbReference>
<evidence type="ECO:0000256" key="9">
    <source>
        <dbReference type="ARBA" id="ARBA00025772"/>
    </source>
</evidence>
<dbReference type="NCBIfam" id="TIGR02532">
    <property type="entry name" value="IV_pilin_GFxxxE"/>
    <property type="match status" value="1"/>
</dbReference>
<evidence type="ECO:0000259" key="12">
    <source>
        <dbReference type="Pfam" id="PF12019"/>
    </source>
</evidence>
<evidence type="ECO:0000256" key="7">
    <source>
        <dbReference type="ARBA" id="ARBA00022989"/>
    </source>
</evidence>
<evidence type="ECO:0000256" key="3">
    <source>
        <dbReference type="ARBA" id="ARBA00022475"/>
    </source>
</evidence>
<keyword evidence="6 11" id="KW-0812">Transmembrane</keyword>
<reference evidence="13 14" key="1">
    <citation type="submission" date="2023-04" db="EMBL/GenBank/DDBJ databases">
        <title>Lysobacter sp. strain UC isolated from soil sample.</title>
        <authorList>
            <person name="Choksket S."/>
            <person name="Harshvardhan F."/>
            <person name="Rana R."/>
            <person name="Patil P.B."/>
            <person name="Korpole S."/>
        </authorList>
    </citation>
    <scope>NUCLEOTIDE SEQUENCE [LARGE SCALE GENOMIC DNA]</scope>
    <source>
        <strain evidence="13 14">UC</strain>
    </source>
</reference>
<evidence type="ECO:0000256" key="5">
    <source>
        <dbReference type="ARBA" id="ARBA00022519"/>
    </source>
</evidence>
<keyword evidence="3" id="KW-1003">Cell membrane</keyword>
<name>A0ABU1CER9_9GAMM</name>
<accession>A0ABU1CER9</accession>
<proteinExistence type="inferred from homology"/>
<keyword evidence="8 11" id="KW-0472">Membrane</keyword>
<dbReference type="InterPro" id="IPR012902">
    <property type="entry name" value="N_methyl_site"/>
</dbReference>
<gene>
    <name evidence="13" type="ORF">P8609_09555</name>
</gene>
<evidence type="ECO:0000256" key="10">
    <source>
        <dbReference type="ARBA" id="ARBA00030775"/>
    </source>
</evidence>
<dbReference type="EMBL" id="JARUHG010000002">
    <property type="protein sequence ID" value="MDR0183215.1"/>
    <property type="molecule type" value="Genomic_DNA"/>
</dbReference>
<evidence type="ECO:0000313" key="13">
    <source>
        <dbReference type="EMBL" id="MDR0183215.1"/>
    </source>
</evidence>
<keyword evidence="14" id="KW-1185">Reference proteome</keyword>
<dbReference type="InterPro" id="IPR022346">
    <property type="entry name" value="T2SS_GspH"/>
</dbReference>
<dbReference type="Gene3D" id="3.55.40.10">
    <property type="entry name" value="minor pseudopilin epsh domain"/>
    <property type="match status" value="1"/>
</dbReference>
<feature type="domain" description="General secretion pathway GspH" evidence="12">
    <location>
        <begin position="46"/>
        <end position="160"/>
    </location>
</feature>
<organism evidence="13 14">
    <name type="scientific">Lysobacter arvi</name>
    <dbReference type="NCBI Taxonomy" id="3038776"/>
    <lineage>
        <taxon>Bacteria</taxon>
        <taxon>Pseudomonadati</taxon>
        <taxon>Pseudomonadota</taxon>
        <taxon>Gammaproteobacteria</taxon>
        <taxon>Lysobacterales</taxon>
        <taxon>Lysobacteraceae</taxon>
        <taxon>Lysobacter</taxon>
    </lineage>
</organism>
<dbReference type="RefSeq" id="WP_309262364.1">
    <property type="nucleotide sequence ID" value="NZ_JARUHG010000002.1"/>
</dbReference>
<feature type="transmembrane region" description="Helical" evidence="11">
    <location>
        <begin position="12"/>
        <end position="30"/>
    </location>
</feature>
<dbReference type="Proteomes" id="UP001233535">
    <property type="component" value="Unassembled WGS sequence"/>
</dbReference>
<dbReference type="Pfam" id="PF07963">
    <property type="entry name" value="N_methyl"/>
    <property type="match status" value="1"/>
</dbReference>
<comment type="subcellular location">
    <subcellularLocation>
        <location evidence="1">Cell inner membrane</location>
        <topology evidence="1">Single-pass membrane protein</topology>
    </subcellularLocation>
</comment>
<comment type="similarity">
    <text evidence="9">Belongs to the GSP H family.</text>
</comment>
<dbReference type="SUPFAM" id="SSF54523">
    <property type="entry name" value="Pili subunits"/>
    <property type="match status" value="1"/>
</dbReference>
<evidence type="ECO:0000256" key="2">
    <source>
        <dbReference type="ARBA" id="ARBA00021549"/>
    </source>
</evidence>
<protein>
    <recommendedName>
        <fullName evidence="2">Type II secretion system protein H</fullName>
    </recommendedName>
    <alternativeName>
        <fullName evidence="10">General secretion pathway protein H</fullName>
    </alternativeName>
</protein>
<comment type="caution">
    <text evidence="13">The sequence shown here is derived from an EMBL/GenBank/DDBJ whole genome shotgun (WGS) entry which is preliminary data.</text>
</comment>
<evidence type="ECO:0000313" key="14">
    <source>
        <dbReference type="Proteomes" id="UP001233535"/>
    </source>
</evidence>
<evidence type="ECO:0000256" key="6">
    <source>
        <dbReference type="ARBA" id="ARBA00022692"/>
    </source>
</evidence>
<keyword evidence="4" id="KW-0488">Methylation</keyword>
<sequence>MDRARGLTLPELMVTLAVLGICAALAWPQFGALMMRTRGTTALHLLGSSLASARMASVSRRIPVTVCPSANGLTCRKDSVWEEGWILYRDRRGLDQPERPSDVLHRFTIDPHAFTLRSTSGRQRVRYVPSGYTATNNLTILLCERRAQREVGRVVVSRPGRIRTERPRAADPGCAF</sequence>
<keyword evidence="7 11" id="KW-1133">Transmembrane helix</keyword>
<evidence type="ECO:0000256" key="8">
    <source>
        <dbReference type="ARBA" id="ARBA00023136"/>
    </source>
</evidence>
<keyword evidence="5" id="KW-0997">Cell inner membrane</keyword>
<evidence type="ECO:0000256" key="11">
    <source>
        <dbReference type="SAM" id="Phobius"/>
    </source>
</evidence>
<evidence type="ECO:0000256" key="4">
    <source>
        <dbReference type="ARBA" id="ARBA00022481"/>
    </source>
</evidence>
<evidence type="ECO:0000256" key="1">
    <source>
        <dbReference type="ARBA" id="ARBA00004377"/>
    </source>
</evidence>